<dbReference type="PANTHER" id="PTHR30055:SF234">
    <property type="entry name" value="HTH-TYPE TRANSCRIPTIONAL REGULATOR BETI"/>
    <property type="match status" value="1"/>
</dbReference>
<dbReference type="OrthoDB" id="9816296at2"/>
<dbReference type="InterPro" id="IPR050109">
    <property type="entry name" value="HTH-type_TetR-like_transc_reg"/>
</dbReference>
<dbReference type="EMBL" id="SMKX01000249">
    <property type="protein sequence ID" value="TDD43977.1"/>
    <property type="molecule type" value="Genomic_DNA"/>
</dbReference>
<gene>
    <name evidence="6" type="ORF">E1263_41200</name>
</gene>
<evidence type="ECO:0000256" key="1">
    <source>
        <dbReference type="ARBA" id="ARBA00023015"/>
    </source>
</evidence>
<dbReference type="RefSeq" id="WP_132177716.1">
    <property type="nucleotide sequence ID" value="NZ_SMKX01000249.1"/>
</dbReference>
<dbReference type="PROSITE" id="PS50977">
    <property type="entry name" value="HTH_TETR_2"/>
    <property type="match status" value="1"/>
</dbReference>
<keyword evidence="2 4" id="KW-0238">DNA-binding</keyword>
<dbReference type="PANTHER" id="PTHR30055">
    <property type="entry name" value="HTH-TYPE TRANSCRIPTIONAL REGULATOR RUTR"/>
    <property type="match status" value="1"/>
</dbReference>
<proteinExistence type="predicted"/>
<feature type="domain" description="HTH tetR-type" evidence="5">
    <location>
        <begin position="9"/>
        <end position="69"/>
    </location>
</feature>
<protein>
    <submittedName>
        <fullName evidence="6">TetR/AcrR family transcriptional regulator</fullName>
    </submittedName>
</protein>
<dbReference type="PRINTS" id="PR00455">
    <property type="entry name" value="HTHTETR"/>
</dbReference>
<evidence type="ECO:0000313" key="7">
    <source>
        <dbReference type="Proteomes" id="UP000295124"/>
    </source>
</evidence>
<dbReference type="Pfam" id="PF00440">
    <property type="entry name" value="TetR_N"/>
    <property type="match status" value="1"/>
</dbReference>
<evidence type="ECO:0000256" key="3">
    <source>
        <dbReference type="ARBA" id="ARBA00023163"/>
    </source>
</evidence>
<dbReference type="SUPFAM" id="SSF48498">
    <property type="entry name" value="Tetracyclin repressor-like, C-terminal domain"/>
    <property type="match status" value="1"/>
</dbReference>
<dbReference type="SUPFAM" id="SSF46689">
    <property type="entry name" value="Homeodomain-like"/>
    <property type="match status" value="1"/>
</dbReference>
<evidence type="ECO:0000256" key="2">
    <source>
        <dbReference type="ARBA" id="ARBA00023125"/>
    </source>
</evidence>
<dbReference type="GO" id="GO:0003700">
    <property type="term" value="F:DNA-binding transcription factor activity"/>
    <property type="evidence" value="ECO:0007669"/>
    <property type="project" value="TreeGrafter"/>
</dbReference>
<evidence type="ECO:0000259" key="5">
    <source>
        <dbReference type="PROSITE" id="PS50977"/>
    </source>
</evidence>
<keyword evidence="1" id="KW-0805">Transcription regulation</keyword>
<dbReference type="Gene3D" id="1.10.357.10">
    <property type="entry name" value="Tetracycline Repressor, domain 2"/>
    <property type="match status" value="1"/>
</dbReference>
<dbReference type="AlphaFoldDB" id="A0A4V2YKR6"/>
<keyword evidence="7" id="KW-1185">Reference proteome</keyword>
<evidence type="ECO:0000256" key="4">
    <source>
        <dbReference type="PROSITE-ProRule" id="PRU00335"/>
    </source>
</evidence>
<dbReference type="InterPro" id="IPR036271">
    <property type="entry name" value="Tet_transcr_reg_TetR-rel_C_sf"/>
</dbReference>
<dbReference type="Proteomes" id="UP000295124">
    <property type="component" value="Unassembled WGS sequence"/>
</dbReference>
<feature type="non-terminal residue" evidence="6">
    <location>
        <position position="188"/>
    </location>
</feature>
<evidence type="ECO:0000313" key="6">
    <source>
        <dbReference type="EMBL" id="TDD43977.1"/>
    </source>
</evidence>
<dbReference type="InterPro" id="IPR009057">
    <property type="entry name" value="Homeodomain-like_sf"/>
</dbReference>
<organism evidence="6 7">
    <name type="scientific">Kribbella antibiotica</name>
    <dbReference type="NCBI Taxonomy" id="190195"/>
    <lineage>
        <taxon>Bacteria</taxon>
        <taxon>Bacillati</taxon>
        <taxon>Actinomycetota</taxon>
        <taxon>Actinomycetes</taxon>
        <taxon>Propionibacteriales</taxon>
        <taxon>Kribbellaceae</taxon>
        <taxon>Kribbella</taxon>
    </lineage>
</organism>
<name>A0A4V2YKR6_9ACTN</name>
<sequence length="188" mass="19855">MREPTFTEQARRAQLIDVTVELVAEHGYPGTSLARIAERAGITKAAVLYHFPSKNALVEAAQNHVLTAIVTEVGTAVDAAEPADAPAAYIRSMIGHLRTNPRHTRMLIEALTAAGQDARTAERSAARWTPLANLIATARAAQGRTAPIDLRTVALVIGGGLDAIVAESLTDPTYDTAADHEGDGAEVD</sequence>
<feature type="DNA-binding region" description="H-T-H motif" evidence="4">
    <location>
        <begin position="32"/>
        <end position="51"/>
    </location>
</feature>
<keyword evidence="3" id="KW-0804">Transcription</keyword>
<comment type="caution">
    <text evidence="6">The sequence shown here is derived from an EMBL/GenBank/DDBJ whole genome shotgun (WGS) entry which is preliminary data.</text>
</comment>
<dbReference type="InterPro" id="IPR001647">
    <property type="entry name" value="HTH_TetR"/>
</dbReference>
<dbReference type="GO" id="GO:0000976">
    <property type="term" value="F:transcription cis-regulatory region binding"/>
    <property type="evidence" value="ECO:0007669"/>
    <property type="project" value="TreeGrafter"/>
</dbReference>
<accession>A0A4V2YKR6</accession>
<reference evidence="6 7" key="1">
    <citation type="submission" date="2019-03" db="EMBL/GenBank/DDBJ databases">
        <title>Draft genome sequences of novel Actinobacteria.</title>
        <authorList>
            <person name="Sahin N."/>
            <person name="Ay H."/>
            <person name="Saygin H."/>
        </authorList>
    </citation>
    <scope>NUCLEOTIDE SEQUENCE [LARGE SCALE GENOMIC DNA]</scope>
    <source>
        <strain evidence="6 7">JCM 13523</strain>
    </source>
</reference>